<evidence type="ECO:0000313" key="2">
    <source>
        <dbReference type="EMBL" id="CAA9334560.1"/>
    </source>
</evidence>
<dbReference type="AlphaFoldDB" id="A0A6J4LM02"/>
<organism evidence="2">
    <name type="scientific">uncultured Frankineae bacterium</name>
    <dbReference type="NCBI Taxonomy" id="437475"/>
    <lineage>
        <taxon>Bacteria</taxon>
        <taxon>Bacillati</taxon>
        <taxon>Actinomycetota</taxon>
        <taxon>Actinomycetes</taxon>
        <taxon>Frankiales</taxon>
        <taxon>environmental samples</taxon>
    </lineage>
</organism>
<accession>A0A6J4LM02</accession>
<dbReference type="EMBL" id="CADCUB010000101">
    <property type="protein sequence ID" value="CAA9334560.1"/>
    <property type="molecule type" value="Genomic_DNA"/>
</dbReference>
<reference evidence="2" key="1">
    <citation type="submission" date="2020-02" db="EMBL/GenBank/DDBJ databases">
        <authorList>
            <person name="Meier V. D."/>
        </authorList>
    </citation>
    <scope>NUCLEOTIDE SEQUENCE</scope>
    <source>
        <strain evidence="2">AVDCRST_MAG07</strain>
    </source>
</reference>
<name>A0A6J4LM02_9ACTN</name>
<proteinExistence type="predicted"/>
<sequence length="74" mass="7015">GSVLGARADRSAPAAGDHRRGPVGARAAGMAGVGRAGGGRRLGLPVEHPGDAALVAQHQGPGAAAGAALPRPPL</sequence>
<feature type="compositionally biased region" description="Gly residues" evidence="1">
    <location>
        <begin position="31"/>
        <end position="41"/>
    </location>
</feature>
<feature type="region of interest" description="Disordered" evidence="1">
    <location>
        <begin position="1"/>
        <end position="47"/>
    </location>
</feature>
<protein>
    <submittedName>
        <fullName evidence="2">Uncharacterized protein</fullName>
    </submittedName>
</protein>
<evidence type="ECO:0000256" key="1">
    <source>
        <dbReference type="SAM" id="MobiDB-lite"/>
    </source>
</evidence>
<gene>
    <name evidence="2" type="ORF">AVDCRST_MAG07-1966</name>
</gene>
<feature type="non-terminal residue" evidence="2">
    <location>
        <position position="1"/>
    </location>
</feature>
<feature type="non-terminal residue" evidence="2">
    <location>
        <position position="74"/>
    </location>
</feature>